<evidence type="ECO:0000313" key="4">
    <source>
        <dbReference type="Proteomes" id="UP000076989"/>
    </source>
</evidence>
<sequence length="42" mass="5180">MTWRMVVILRHARNTSYVLYYDSFQTDFQNLFTNFNDHHAII</sequence>
<dbReference type="EMBL" id="LUXO01000008">
    <property type="protein sequence ID" value="KZV06099.1"/>
    <property type="molecule type" value="Genomic_DNA"/>
</dbReference>
<accession>A0AAW3RM18</accession>
<evidence type="ECO:0000313" key="1">
    <source>
        <dbReference type="EMBL" id="KZU02497.1"/>
    </source>
</evidence>
<dbReference type="Proteomes" id="UP000076989">
    <property type="component" value="Unassembled WGS sequence"/>
</dbReference>
<dbReference type="AlphaFoldDB" id="A0AAW3RM18"/>
<reference evidence="3 4" key="1">
    <citation type="submission" date="2016-03" db="EMBL/GenBank/DDBJ databases">
        <title>Comparative genomics of 54 Lactobacillus plantarum strains reveals genomic uncoupling from niche constraints.</title>
        <authorList>
            <person name="Martino M.E."/>
        </authorList>
    </citation>
    <scope>NUCLEOTIDE SEQUENCE [LARGE SCALE GENOMIC DNA]</scope>
    <source>
        <strain evidence="2 3">NAB2</strain>
        <strain evidence="1 4">Nizo2260</strain>
    </source>
</reference>
<evidence type="ECO:0000313" key="2">
    <source>
        <dbReference type="EMBL" id="KZV06099.1"/>
    </source>
</evidence>
<name>A0AAW3RM18_LACPN</name>
<protein>
    <submittedName>
        <fullName evidence="2">Uncharacterized protein</fullName>
    </submittedName>
</protein>
<evidence type="ECO:0000313" key="3">
    <source>
        <dbReference type="Proteomes" id="UP000076872"/>
    </source>
</evidence>
<dbReference type="Proteomes" id="UP000076872">
    <property type="component" value="Unassembled WGS sequence"/>
</dbReference>
<proteinExistence type="predicted"/>
<comment type="caution">
    <text evidence="2">The sequence shown here is derived from an EMBL/GenBank/DDBJ whole genome shotgun (WGS) entry which is preliminary data.</text>
</comment>
<organism evidence="2 3">
    <name type="scientific">Lactiplantibacillus plantarum</name>
    <name type="common">Lactobacillus plantarum</name>
    <dbReference type="NCBI Taxonomy" id="1590"/>
    <lineage>
        <taxon>Bacteria</taxon>
        <taxon>Bacillati</taxon>
        <taxon>Bacillota</taxon>
        <taxon>Bacilli</taxon>
        <taxon>Lactobacillales</taxon>
        <taxon>Lactobacillaceae</taxon>
        <taxon>Lactiplantibacillus</taxon>
    </lineage>
</organism>
<gene>
    <name evidence="2" type="ORF">NAB2_0368</name>
    <name evidence="1" type="ORF">Nizo2260_2138</name>
</gene>
<dbReference type="EMBL" id="LUWI01000029">
    <property type="protein sequence ID" value="KZU02497.1"/>
    <property type="molecule type" value="Genomic_DNA"/>
</dbReference>